<evidence type="ECO:0000259" key="4">
    <source>
        <dbReference type="Pfam" id="PF19040"/>
    </source>
</evidence>
<dbReference type="RefSeq" id="WP_131166728.1">
    <property type="nucleotide sequence ID" value="NZ_SDMQ01000001.1"/>
</dbReference>
<feature type="transmembrane region" description="Helical" evidence="2">
    <location>
        <begin position="230"/>
        <end position="247"/>
    </location>
</feature>
<accession>A0A4V2JST8</accession>
<feature type="transmembrane region" description="Helical" evidence="2">
    <location>
        <begin position="137"/>
        <end position="160"/>
    </location>
</feature>
<feature type="compositionally biased region" description="Pro residues" evidence="1">
    <location>
        <begin position="414"/>
        <end position="423"/>
    </location>
</feature>
<feature type="transmembrane region" description="Helical" evidence="2">
    <location>
        <begin position="73"/>
        <end position="92"/>
    </location>
</feature>
<dbReference type="Pfam" id="PF01757">
    <property type="entry name" value="Acyl_transf_3"/>
    <property type="match status" value="1"/>
</dbReference>
<dbReference type="PANTHER" id="PTHR23028">
    <property type="entry name" value="ACETYLTRANSFERASE"/>
    <property type="match status" value="1"/>
</dbReference>
<dbReference type="Pfam" id="PF19040">
    <property type="entry name" value="SGNH"/>
    <property type="match status" value="1"/>
</dbReference>
<feature type="domain" description="SGNH" evidence="4">
    <location>
        <begin position="458"/>
        <end position="670"/>
    </location>
</feature>
<dbReference type="EMBL" id="SDMQ01000001">
    <property type="protein sequence ID" value="TBT88598.1"/>
    <property type="molecule type" value="Genomic_DNA"/>
</dbReference>
<feature type="region of interest" description="Disordered" evidence="1">
    <location>
        <begin position="393"/>
        <end position="432"/>
    </location>
</feature>
<dbReference type="GO" id="GO:0016747">
    <property type="term" value="F:acyltransferase activity, transferring groups other than amino-acyl groups"/>
    <property type="evidence" value="ECO:0007669"/>
    <property type="project" value="InterPro"/>
</dbReference>
<evidence type="ECO:0000256" key="1">
    <source>
        <dbReference type="SAM" id="MobiDB-lite"/>
    </source>
</evidence>
<protein>
    <submittedName>
        <fullName evidence="5">Acyltransferase</fullName>
    </submittedName>
</protein>
<feature type="transmembrane region" description="Helical" evidence="2">
    <location>
        <begin position="291"/>
        <end position="314"/>
    </location>
</feature>
<evidence type="ECO:0000256" key="2">
    <source>
        <dbReference type="SAM" id="Phobius"/>
    </source>
</evidence>
<comment type="caution">
    <text evidence="5">The sequence shown here is derived from an EMBL/GenBank/DDBJ whole genome shotgun (WGS) entry which is preliminary data.</text>
</comment>
<feature type="transmembrane region" description="Helical" evidence="2">
    <location>
        <begin position="320"/>
        <end position="338"/>
    </location>
</feature>
<dbReference type="InterPro" id="IPR002656">
    <property type="entry name" value="Acyl_transf_3_dom"/>
</dbReference>
<keyword evidence="5" id="KW-0012">Acyltransferase</keyword>
<feature type="transmembrane region" description="Helical" evidence="2">
    <location>
        <begin position="172"/>
        <end position="191"/>
    </location>
</feature>
<evidence type="ECO:0000313" key="5">
    <source>
        <dbReference type="EMBL" id="TBT88598.1"/>
    </source>
</evidence>
<dbReference type="InterPro" id="IPR043968">
    <property type="entry name" value="SGNH"/>
</dbReference>
<feature type="transmembrane region" description="Helical" evidence="2">
    <location>
        <begin position="197"/>
        <end position="218"/>
    </location>
</feature>
<dbReference type="OrthoDB" id="3404679at2"/>
<feature type="transmembrane region" description="Helical" evidence="2">
    <location>
        <begin position="12"/>
        <end position="29"/>
    </location>
</feature>
<name>A0A4V2JST8_9ACTN</name>
<proteinExistence type="predicted"/>
<keyword evidence="2" id="KW-1133">Transmembrane helix</keyword>
<evidence type="ECO:0000313" key="6">
    <source>
        <dbReference type="Proteomes" id="UP000292373"/>
    </source>
</evidence>
<dbReference type="GO" id="GO:0016020">
    <property type="term" value="C:membrane"/>
    <property type="evidence" value="ECO:0007669"/>
    <property type="project" value="TreeGrafter"/>
</dbReference>
<dbReference type="InterPro" id="IPR050879">
    <property type="entry name" value="Acyltransferase_3"/>
</dbReference>
<dbReference type="PANTHER" id="PTHR23028:SF53">
    <property type="entry name" value="ACYL_TRANSF_3 DOMAIN-CONTAINING PROTEIN"/>
    <property type="match status" value="1"/>
</dbReference>
<keyword evidence="2" id="KW-0812">Transmembrane</keyword>
<dbReference type="Proteomes" id="UP000292373">
    <property type="component" value="Unassembled WGS sequence"/>
</dbReference>
<feature type="domain" description="Acyltransferase 3" evidence="3">
    <location>
        <begin position="11"/>
        <end position="336"/>
    </location>
</feature>
<keyword evidence="6" id="KW-1185">Reference proteome</keyword>
<dbReference type="GO" id="GO:0009103">
    <property type="term" value="P:lipopolysaccharide biosynthetic process"/>
    <property type="evidence" value="ECO:0007669"/>
    <property type="project" value="TreeGrafter"/>
</dbReference>
<dbReference type="AlphaFoldDB" id="A0A4V2JST8"/>
<keyword evidence="2" id="KW-0472">Membrane</keyword>
<feature type="transmembrane region" description="Helical" evidence="2">
    <location>
        <begin position="35"/>
        <end position="53"/>
    </location>
</feature>
<sequence>MQPSAAGFRPEIHGLRGVAILLVVAYHLWTAGRVSGGVDVFLFISAFLMTASFVRKGTAFRLLDFLVQRFRRLVPLAAIVVAATTAVGWVVLPPTRYEGLLNHARASLIYRENWRLIADEANYMVADPQRLNPFQHFWSLSLQGQLFVLLPLVFVAAAALERHRGIPIRRTLAVVLGLATVASFAWAVHRVEVDPAAAYFETWARAWEFTAAGLVALLPTLRMPAALARALSWAGVALLLATGLLWGRGAFPAWAALPPLAAAALVILSGPRSDDAGHAAWWLSRRPVTFVANRAYSLYLWHWPVYVFTVVLTSNGDHRTGPVDSLTILALSFVLADLSTRLVERRFHRLDLLRSKRYAATAIVAFTLMATSVLGGVAALVEADDRATAALAPEQRPGARALTPGPDAAVTPAPALPTAPSPTPGRGIAPGDRAIALDWPQDLPPCEEGVPGHPARPDLGWCGVLEPEGTPTRVVAVVGDSHAFQWLTTLIPLAEERGWRLAAYGRAACRVGSPNPDPGCTEYTDEAIAWLLETRPDQVISTGSSTRADGAEHDDWGWAEAIAPVAHAGIAVVNVRDNPRWAFDMPECIQRYGTDDPRCSARRADKLGEAWPTGGLADLPNQYYLDFSDWFCPPTKVSICPGVIGNTYVYMDSNHLSRAYLESMGDVFAQAWDEAMG</sequence>
<keyword evidence="5" id="KW-0808">Transferase</keyword>
<organism evidence="5 6">
    <name type="scientific">Propioniciclava sinopodophylli</name>
    <dbReference type="NCBI Taxonomy" id="1837344"/>
    <lineage>
        <taxon>Bacteria</taxon>
        <taxon>Bacillati</taxon>
        <taxon>Actinomycetota</taxon>
        <taxon>Actinomycetes</taxon>
        <taxon>Propionibacteriales</taxon>
        <taxon>Propionibacteriaceae</taxon>
        <taxon>Propioniciclava</taxon>
    </lineage>
</organism>
<feature type="transmembrane region" description="Helical" evidence="2">
    <location>
        <begin position="253"/>
        <end position="270"/>
    </location>
</feature>
<feature type="transmembrane region" description="Helical" evidence="2">
    <location>
        <begin position="358"/>
        <end position="381"/>
    </location>
</feature>
<evidence type="ECO:0000259" key="3">
    <source>
        <dbReference type="Pfam" id="PF01757"/>
    </source>
</evidence>
<gene>
    <name evidence="5" type="ORF">ET989_01190</name>
</gene>
<reference evidence="5 6" key="1">
    <citation type="submission" date="2019-01" db="EMBL/GenBank/DDBJ databases">
        <title>Lactibacter flavus gen. nov., sp. nov., a novel bacterium of the family Propionibacteriaceae isolated from raw milk and dairy products.</title>
        <authorList>
            <person name="Huptas C."/>
            <person name="Wenning M."/>
            <person name="Breitenwieser F."/>
            <person name="Doll E."/>
            <person name="Von Neubeck M."/>
            <person name="Busse H.-J."/>
            <person name="Scherer S."/>
        </authorList>
    </citation>
    <scope>NUCLEOTIDE SEQUENCE [LARGE SCALE GENOMIC DNA]</scope>
    <source>
        <strain evidence="5 6">KCTC 33808</strain>
    </source>
</reference>